<evidence type="ECO:0000313" key="1">
    <source>
        <dbReference type="EMBL" id="AEC02479.1"/>
    </source>
</evidence>
<dbReference type="SUPFAM" id="SSF53448">
    <property type="entry name" value="Nucleotide-diphospho-sugar transferases"/>
    <property type="match status" value="1"/>
</dbReference>
<sequence length="305" mass="34358">MKPTLLVMAAGMGSRYGGVKQIDAVGMHGETLLDFGVRDALDSGFGRVVFIIRPDIEKDFRERLFDRIARNMDASYVFQSLDSLLTPEQKKKAADAGRTKPWGTIHAVLCAKEAIKEPFAVINADDYYGRDAYKTMEAYLASVDADGTDHAMVGYVLKNTMSLNGTVTRAICQVDGDYLRTMRENPKIGYTSDGRIEVLIDGTAQLLTGEEWVSMNFFGFTPRAFTTFQSYWDAFITENVTAEKTECYLPEGAAQMVRSGEGRIRFFTTQEKWFGMTYAQDRESVREQLAQKIASGYYPEKLWEK</sequence>
<evidence type="ECO:0000313" key="2">
    <source>
        <dbReference type="Proteomes" id="UP000007939"/>
    </source>
</evidence>
<dbReference type="KEGG" id="scc:Spico_1270"/>
<dbReference type="Gene3D" id="3.90.550.10">
    <property type="entry name" value="Spore Coat Polysaccharide Biosynthesis Protein SpsA, Chain A"/>
    <property type="match status" value="1"/>
</dbReference>
<dbReference type="OrthoDB" id="9779926at2"/>
<dbReference type="EMBL" id="CP002659">
    <property type="protein sequence ID" value="AEC02479.1"/>
    <property type="molecule type" value="Genomic_DNA"/>
</dbReference>
<name>F4GM04_PARC1</name>
<dbReference type="RefSeq" id="WP_013739874.1">
    <property type="nucleotide sequence ID" value="NC_015436.1"/>
</dbReference>
<proteinExistence type="predicted"/>
<organism evidence="1 2">
    <name type="scientific">Parasphaerochaeta coccoides (strain ATCC BAA-1237 / DSM 17374 / SPN1)</name>
    <name type="common">Sphaerochaeta coccoides</name>
    <dbReference type="NCBI Taxonomy" id="760011"/>
    <lineage>
        <taxon>Bacteria</taxon>
        <taxon>Pseudomonadati</taxon>
        <taxon>Spirochaetota</taxon>
        <taxon>Spirochaetia</taxon>
        <taxon>Spirochaetales</taxon>
        <taxon>Sphaerochaetaceae</taxon>
        <taxon>Parasphaerochaeta</taxon>
    </lineage>
</organism>
<dbReference type="AlphaFoldDB" id="F4GM04"/>
<keyword evidence="2" id="KW-1185">Reference proteome</keyword>
<gene>
    <name evidence="1" type="ordered locus">Spico_1270</name>
</gene>
<dbReference type="InterPro" id="IPR029044">
    <property type="entry name" value="Nucleotide-diphossugar_trans"/>
</dbReference>
<dbReference type="HOGENOM" id="CLU_077108_0_0_12"/>
<reference evidence="2" key="1">
    <citation type="submission" date="2011-04" db="EMBL/GenBank/DDBJ databases">
        <title>The complete genome of Spirochaeta coccoides DSM 17374.</title>
        <authorList>
            <person name="Lucas S."/>
            <person name="Copeland A."/>
            <person name="Lapidus A."/>
            <person name="Bruce D."/>
            <person name="Goodwin L."/>
            <person name="Pitluck S."/>
            <person name="Peters L."/>
            <person name="Kyrpides N."/>
            <person name="Mavromatis K."/>
            <person name="Pagani I."/>
            <person name="Ivanova N."/>
            <person name="Ovchinnikova G."/>
            <person name="Lu M."/>
            <person name="Detter J.C."/>
            <person name="Tapia R."/>
            <person name="Han C."/>
            <person name="Land M."/>
            <person name="Hauser L."/>
            <person name="Markowitz V."/>
            <person name="Cheng J.-F."/>
            <person name="Hugenholtz P."/>
            <person name="Woyke T."/>
            <person name="Wu D."/>
            <person name="Spring S."/>
            <person name="Schroeder M."/>
            <person name="Brambilla E."/>
            <person name="Klenk H.-P."/>
            <person name="Eisen J.A."/>
        </authorList>
    </citation>
    <scope>NUCLEOTIDE SEQUENCE [LARGE SCALE GENOMIC DNA]</scope>
    <source>
        <strain evidence="2">ATCC BAA-1237 / DSM 17374 / SPN1</strain>
    </source>
</reference>
<dbReference type="STRING" id="760011.Spico_1270"/>
<accession>F4GM04</accession>
<reference evidence="1 2" key="2">
    <citation type="journal article" date="2012" name="Stand. Genomic Sci.">
        <title>Complete genome sequence of the termite hindgut bacterium Spirochaeta coccoides type strain (SPN1(T)), reclassification in the genus Sphaerochaeta as Sphaerochaeta coccoides comb. nov. and emendations of the family Spirochaetaceae and the genus Sphaerochaeta.</title>
        <authorList>
            <person name="Abt B."/>
            <person name="Han C."/>
            <person name="Scheuner C."/>
            <person name="Lu M."/>
            <person name="Lapidus A."/>
            <person name="Nolan M."/>
            <person name="Lucas S."/>
            <person name="Hammon N."/>
            <person name="Deshpande S."/>
            <person name="Cheng J.F."/>
            <person name="Tapia R."/>
            <person name="Goodwin L.A."/>
            <person name="Pitluck S."/>
            <person name="Liolios K."/>
            <person name="Pagani I."/>
            <person name="Ivanova N."/>
            <person name="Mavromatis K."/>
            <person name="Mikhailova N."/>
            <person name="Huntemann M."/>
            <person name="Pati A."/>
            <person name="Chen A."/>
            <person name="Palaniappan K."/>
            <person name="Land M."/>
            <person name="Hauser L."/>
            <person name="Brambilla E.M."/>
            <person name="Rohde M."/>
            <person name="Spring S."/>
            <person name="Gronow S."/>
            <person name="Goker M."/>
            <person name="Woyke T."/>
            <person name="Bristow J."/>
            <person name="Eisen J.A."/>
            <person name="Markowitz V."/>
            <person name="Hugenholtz P."/>
            <person name="Kyrpides N.C."/>
            <person name="Klenk H.P."/>
            <person name="Detter J.C."/>
        </authorList>
    </citation>
    <scope>NUCLEOTIDE SEQUENCE [LARGE SCALE GENOMIC DNA]</scope>
    <source>
        <strain evidence="2">ATCC BAA-1237 / DSM 17374 / SPN1</strain>
    </source>
</reference>
<protein>
    <recommendedName>
        <fullName evidence="3">Nucleotidyl transferase domain-containing protein</fullName>
    </recommendedName>
</protein>
<dbReference type="Proteomes" id="UP000007939">
    <property type="component" value="Chromosome"/>
</dbReference>
<dbReference type="eggNOG" id="COG1208">
    <property type="taxonomic scope" value="Bacteria"/>
</dbReference>
<evidence type="ECO:0008006" key="3">
    <source>
        <dbReference type="Google" id="ProtNLM"/>
    </source>
</evidence>